<evidence type="ECO:0000256" key="1">
    <source>
        <dbReference type="ARBA" id="ARBA00023015"/>
    </source>
</evidence>
<evidence type="ECO:0000256" key="3">
    <source>
        <dbReference type="PROSITE-ProRule" id="PRU01191"/>
    </source>
</evidence>
<comment type="caution">
    <text evidence="5">The sequence shown here is derived from an EMBL/GenBank/DDBJ whole genome shotgun (WGS) entry which is preliminary data.</text>
</comment>
<feature type="compositionally biased region" description="Low complexity" evidence="4">
    <location>
        <begin position="1"/>
        <end position="19"/>
    </location>
</feature>
<keyword evidence="1" id="KW-0805">Transcription regulation</keyword>
<sequence>MTLPLSPSLKLLLPSTSHPMPSGQTRSSSEAARAFSDKDTARAQQILWTLNELSSPYGDTEQKLASYFLQAHDRFRRTMLPNHGHRCIHRVDLLLRVNAQDRAQVPRMANASRSFGHEIRRHATPAANHSSGR</sequence>
<reference evidence="5 6" key="1">
    <citation type="journal article" date="2020" name="BMC Genomics">
        <title>Intraspecific diversification of the crop wild relative Brassica cretica Lam. using demographic model selection.</title>
        <authorList>
            <person name="Kioukis A."/>
            <person name="Michalopoulou V.A."/>
            <person name="Briers L."/>
            <person name="Pirintsos S."/>
            <person name="Studholme D.J."/>
            <person name="Pavlidis P."/>
            <person name="Sarris P.F."/>
        </authorList>
    </citation>
    <scope>NUCLEOTIDE SEQUENCE [LARGE SCALE GENOMIC DNA]</scope>
    <source>
        <strain evidence="6">cv. PFS-1207/04</strain>
    </source>
</reference>
<proteinExistence type="inferred from homology"/>
<name>A0ABQ7BEK0_BRACR</name>
<dbReference type="EMBL" id="QGKV02001507">
    <property type="protein sequence ID" value="KAF3530416.1"/>
    <property type="molecule type" value="Genomic_DNA"/>
</dbReference>
<evidence type="ECO:0000256" key="4">
    <source>
        <dbReference type="SAM" id="MobiDB-lite"/>
    </source>
</evidence>
<keyword evidence="6" id="KW-1185">Reference proteome</keyword>
<accession>A0ABQ7BEK0</accession>
<evidence type="ECO:0000313" key="5">
    <source>
        <dbReference type="EMBL" id="KAF3530416.1"/>
    </source>
</evidence>
<comment type="similarity">
    <text evidence="3">Belongs to the GRAS family.</text>
</comment>
<keyword evidence="2" id="KW-0804">Transcription</keyword>
<organism evidence="5 6">
    <name type="scientific">Brassica cretica</name>
    <name type="common">Mustard</name>
    <dbReference type="NCBI Taxonomy" id="69181"/>
    <lineage>
        <taxon>Eukaryota</taxon>
        <taxon>Viridiplantae</taxon>
        <taxon>Streptophyta</taxon>
        <taxon>Embryophyta</taxon>
        <taxon>Tracheophyta</taxon>
        <taxon>Spermatophyta</taxon>
        <taxon>Magnoliopsida</taxon>
        <taxon>eudicotyledons</taxon>
        <taxon>Gunneridae</taxon>
        <taxon>Pentapetalae</taxon>
        <taxon>rosids</taxon>
        <taxon>malvids</taxon>
        <taxon>Brassicales</taxon>
        <taxon>Brassicaceae</taxon>
        <taxon>Brassiceae</taxon>
        <taxon>Brassica</taxon>
    </lineage>
</organism>
<evidence type="ECO:0000313" key="6">
    <source>
        <dbReference type="Proteomes" id="UP000266723"/>
    </source>
</evidence>
<feature type="region of interest" description="Disordered" evidence="4">
    <location>
        <begin position="1"/>
        <end position="37"/>
    </location>
</feature>
<comment type="caution">
    <text evidence="3">Lacks conserved residue(s) required for the propagation of feature annotation.</text>
</comment>
<dbReference type="Pfam" id="PF03514">
    <property type="entry name" value="GRAS"/>
    <property type="match status" value="1"/>
</dbReference>
<dbReference type="PROSITE" id="PS50985">
    <property type="entry name" value="GRAS"/>
    <property type="match status" value="1"/>
</dbReference>
<dbReference type="Proteomes" id="UP000266723">
    <property type="component" value="Unassembled WGS sequence"/>
</dbReference>
<protein>
    <submittedName>
        <fullName evidence="5">Uncharacterized protein</fullName>
    </submittedName>
</protein>
<evidence type="ECO:0000256" key="2">
    <source>
        <dbReference type="ARBA" id="ARBA00023163"/>
    </source>
</evidence>
<gene>
    <name evidence="5" type="ORF">DY000_02036310</name>
</gene>
<dbReference type="InterPro" id="IPR005202">
    <property type="entry name" value="TF_GRAS"/>
</dbReference>